<comment type="caution">
    <text evidence="2">The sequence shown here is derived from an EMBL/GenBank/DDBJ whole genome shotgun (WGS) entry which is preliminary data.</text>
</comment>
<proteinExistence type="predicted"/>
<sequence>MVRATSRNFKPHTGLRPPLREPVVQSGDLGYSDADGDLYITGRRDELTKIQDSDRHTRTRVSWLVRSQRRRTPAK</sequence>
<organism evidence="2 3">
    <name type="scientific">Streptomyces xiangluensis</name>
    <dbReference type="NCBI Taxonomy" id="2665720"/>
    <lineage>
        <taxon>Bacteria</taxon>
        <taxon>Bacillati</taxon>
        <taxon>Actinomycetota</taxon>
        <taxon>Actinomycetes</taxon>
        <taxon>Kitasatosporales</taxon>
        <taxon>Streptomycetaceae</taxon>
        <taxon>Streptomyces</taxon>
    </lineage>
</organism>
<feature type="region of interest" description="Disordered" evidence="1">
    <location>
        <begin position="1"/>
        <end position="35"/>
    </location>
</feature>
<evidence type="ECO:0000256" key="1">
    <source>
        <dbReference type="SAM" id="MobiDB-lite"/>
    </source>
</evidence>
<reference evidence="3" key="1">
    <citation type="journal article" date="2019" name="Int. J. Syst. Evol. Microbiol.">
        <title>The Global Catalogue of Microorganisms (GCM) 10K type strain sequencing project: providing services to taxonomists for standard genome sequencing and annotation.</title>
        <authorList>
            <consortium name="The Broad Institute Genomics Platform"/>
            <consortium name="The Broad Institute Genome Sequencing Center for Infectious Disease"/>
            <person name="Wu L."/>
            <person name="Ma J."/>
        </authorList>
    </citation>
    <scope>NUCLEOTIDE SEQUENCE [LARGE SCALE GENOMIC DNA]</scope>
    <source>
        <strain evidence="3">DT43</strain>
    </source>
</reference>
<gene>
    <name evidence="2" type="ORF">ACFPH6_22265</name>
</gene>
<protein>
    <submittedName>
        <fullName evidence="2">Uncharacterized protein</fullName>
    </submittedName>
</protein>
<evidence type="ECO:0000313" key="2">
    <source>
        <dbReference type="EMBL" id="MFC4467216.1"/>
    </source>
</evidence>
<dbReference type="EMBL" id="JBHSFG010000037">
    <property type="protein sequence ID" value="MFC4467216.1"/>
    <property type="molecule type" value="Genomic_DNA"/>
</dbReference>
<dbReference type="Gene3D" id="2.30.38.10">
    <property type="entry name" value="Luciferase, Domain 3"/>
    <property type="match status" value="1"/>
</dbReference>
<name>A0ABV8YSI7_9ACTN</name>
<dbReference type="RefSeq" id="WP_386344427.1">
    <property type="nucleotide sequence ID" value="NZ_JBHSFG010000037.1"/>
</dbReference>
<accession>A0ABV8YSI7</accession>
<dbReference type="Proteomes" id="UP001596012">
    <property type="component" value="Unassembled WGS sequence"/>
</dbReference>
<dbReference type="SUPFAM" id="SSF56801">
    <property type="entry name" value="Acetyl-CoA synthetase-like"/>
    <property type="match status" value="1"/>
</dbReference>
<evidence type="ECO:0000313" key="3">
    <source>
        <dbReference type="Proteomes" id="UP001596012"/>
    </source>
</evidence>
<keyword evidence="3" id="KW-1185">Reference proteome</keyword>